<dbReference type="STRING" id="331678.Cphamn1_0844"/>
<dbReference type="AlphaFoldDB" id="B3EP18"/>
<dbReference type="Pfam" id="PF05036">
    <property type="entry name" value="SPOR"/>
    <property type="match status" value="1"/>
</dbReference>
<evidence type="ECO:0000259" key="1">
    <source>
        <dbReference type="Pfam" id="PF05036"/>
    </source>
</evidence>
<feature type="domain" description="SPOR" evidence="1">
    <location>
        <begin position="119"/>
        <end position="177"/>
    </location>
</feature>
<dbReference type="OrthoDB" id="597560at2"/>
<dbReference type="InterPro" id="IPR036680">
    <property type="entry name" value="SPOR-like_sf"/>
</dbReference>
<dbReference type="InterPro" id="IPR007730">
    <property type="entry name" value="SPOR-like_dom"/>
</dbReference>
<protein>
    <submittedName>
        <fullName evidence="2">Sporulation domain protein</fullName>
    </submittedName>
</protein>
<accession>B3EP18</accession>
<reference evidence="2" key="1">
    <citation type="submission" date="2008-06" db="EMBL/GenBank/DDBJ databases">
        <title>Complete sequence of Chlorobium phaeobacteroides BS1.</title>
        <authorList>
            <consortium name="US DOE Joint Genome Institute"/>
            <person name="Lucas S."/>
            <person name="Copeland A."/>
            <person name="Lapidus A."/>
            <person name="Glavina del Rio T."/>
            <person name="Dalin E."/>
            <person name="Tice H."/>
            <person name="Bruce D."/>
            <person name="Goodwin L."/>
            <person name="Pitluck S."/>
            <person name="Schmutz J."/>
            <person name="Larimer F."/>
            <person name="Land M."/>
            <person name="Hauser L."/>
            <person name="Kyrpides N."/>
            <person name="Ovchinnikova G."/>
            <person name="Li T."/>
            <person name="Liu Z."/>
            <person name="Zhao F."/>
            <person name="Overmann J."/>
            <person name="Bryant D.A."/>
            <person name="Richardson P."/>
        </authorList>
    </citation>
    <scope>NUCLEOTIDE SEQUENCE [LARGE SCALE GENOMIC DNA]</scope>
    <source>
        <strain evidence="2">BS1</strain>
    </source>
</reference>
<dbReference type="EMBL" id="CP001101">
    <property type="protein sequence ID" value="ACE03795.1"/>
    <property type="molecule type" value="Genomic_DNA"/>
</dbReference>
<gene>
    <name evidence="2" type="ordered locus">Cphamn1_0844</name>
</gene>
<dbReference type="eggNOG" id="COG3087">
    <property type="taxonomic scope" value="Bacteria"/>
</dbReference>
<proteinExistence type="predicted"/>
<organism evidence="2">
    <name type="scientific">Chlorobium phaeobacteroides (strain BS1)</name>
    <dbReference type="NCBI Taxonomy" id="331678"/>
    <lineage>
        <taxon>Bacteria</taxon>
        <taxon>Pseudomonadati</taxon>
        <taxon>Chlorobiota</taxon>
        <taxon>Chlorobiia</taxon>
        <taxon>Chlorobiales</taxon>
        <taxon>Chlorobiaceae</taxon>
        <taxon>Chlorobium/Pelodictyon group</taxon>
        <taxon>Chlorobium</taxon>
    </lineage>
</organism>
<dbReference type="SUPFAM" id="SSF110997">
    <property type="entry name" value="Sporulation related repeat"/>
    <property type="match status" value="1"/>
</dbReference>
<dbReference type="KEGG" id="cpb:Cphamn1_0844"/>
<dbReference type="GO" id="GO:0042834">
    <property type="term" value="F:peptidoglycan binding"/>
    <property type="evidence" value="ECO:0007669"/>
    <property type="project" value="InterPro"/>
</dbReference>
<sequence>MTVLRISALVLFICLLFPPALSVAVERQNAFSAQILQYVEQDKVYLLENLRSRVTKNSEKTVINALLTEDGPEAARLFRKQLLDYPDASLDSLSKARLTAYQQSISSAGESKRTVTQPAFILQFGSFSSLDNAREHANRIASYTPVTIFQEKGQHKVRTQNAFSTRKTAETKARTLPFNSLIVHQK</sequence>
<dbReference type="Gene3D" id="3.30.70.1070">
    <property type="entry name" value="Sporulation related repeat"/>
    <property type="match status" value="1"/>
</dbReference>
<evidence type="ECO:0000313" key="2">
    <source>
        <dbReference type="EMBL" id="ACE03795.1"/>
    </source>
</evidence>
<dbReference type="HOGENOM" id="CLU_078507_0_0_10"/>
<name>B3EP18_CHLPB</name>